<dbReference type="RefSeq" id="WP_146425750.1">
    <property type="nucleotide sequence ID" value="NZ_VFIP01000011.1"/>
</dbReference>
<proteinExistence type="predicted"/>
<dbReference type="OrthoDB" id="6534834at2"/>
<sequence length="241" mass="25774">MRPDKSQHSLADDEVRALDQAVILLTNQACTVGIQRIKNLSIRLQFNRDITEYTRGIVQDVNNGKKSTEEGLEAINNQRTALVKHTLMDKALLGVGVAAGGMQVVLGGGVCYVSAGGLCLGIGAPLMLQGGNNIYENGRNLLSGRSDTQGPIRKVYHSVAKAVGGTEREGNIAYGVADLAGSFYGAGRLVLKPESWKLFRYVRADYLRGLQSSNPGSTAVGLVSDANSLITIKEQWGRGNE</sequence>
<dbReference type="Proteomes" id="UP000317901">
    <property type="component" value="Unassembled WGS sequence"/>
</dbReference>
<reference evidence="1 2" key="1">
    <citation type="submission" date="2019-06" db="EMBL/GenBank/DDBJ databases">
        <title>Pseudomonas bimorpha sp. nov. isolated from bovine raw milk and skim milk concentrate.</title>
        <authorList>
            <person name="Hofmann K."/>
            <person name="Huptas C."/>
            <person name="Doll E."/>
            <person name="Scherer S."/>
            <person name="Wenning M."/>
        </authorList>
    </citation>
    <scope>NUCLEOTIDE SEQUENCE [LARGE SCALE GENOMIC DNA]</scope>
    <source>
        <strain evidence="1 2">DSM 108990</strain>
    </source>
</reference>
<dbReference type="AlphaFoldDB" id="A0A5C5PZ86"/>
<dbReference type="InterPro" id="IPR025320">
    <property type="entry name" value="DUF4225"/>
</dbReference>
<dbReference type="Pfam" id="PF13988">
    <property type="entry name" value="DUF4225"/>
    <property type="match status" value="1"/>
</dbReference>
<gene>
    <name evidence="1" type="ORF">FJD37_07790</name>
</gene>
<organism evidence="1 2">
    <name type="scientific">Pseudomonas saxonica</name>
    <dbReference type="NCBI Taxonomy" id="2600598"/>
    <lineage>
        <taxon>Bacteria</taxon>
        <taxon>Pseudomonadati</taxon>
        <taxon>Pseudomonadota</taxon>
        <taxon>Gammaproteobacteria</taxon>
        <taxon>Pseudomonadales</taxon>
        <taxon>Pseudomonadaceae</taxon>
        <taxon>Pseudomonas</taxon>
    </lineage>
</organism>
<evidence type="ECO:0000313" key="1">
    <source>
        <dbReference type="EMBL" id="TWR96469.1"/>
    </source>
</evidence>
<comment type="caution">
    <text evidence="1">The sequence shown here is derived from an EMBL/GenBank/DDBJ whole genome shotgun (WGS) entry which is preliminary data.</text>
</comment>
<name>A0A5C5PZ86_9PSED</name>
<dbReference type="EMBL" id="VFIP01000011">
    <property type="protein sequence ID" value="TWR96469.1"/>
    <property type="molecule type" value="Genomic_DNA"/>
</dbReference>
<protein>
    <submittedName>
        <fullName evidence="1">DUF4225 domain-containing protein</fullName>
    </submittedName>
</protein>
<accession>A0A5C5PZ86</accession>
<evidence type="ECO:0000313" key="2">
    <source>
        <dbReference type="Proteomes" id="UP000317901"/>
    </source>
</evidence>